<keyword evidence="1" id="KW-0413">Isomerase</keyword>
<evidence type="ECO:0000313" key="2">
    <source>
        <dbReference type="Proteomes" id="UP001637618"/>
    </source>
</evidence>
<organism evidence="1 2">
    <name type="scientific">Pseudomonas imrae</name>
    <dbReference type="NCBI Taxonomy" id="2992837"/>
    <lineage>
        <taxon>Bacteria</taxon>
        <taxon>Pseudomonadati</taxon>
        <taxon>Pseudomonadota</taxon>
        <taxon>Gammaproteobacteria</taxon>
        <taxon>Pseudomonadales</taxon>
        <taxon>Pseudomonadaceae</taxon>
        <taxon>Pseudomonas</taxon>
    </lineage>
</organism>
<dbReference type="EMBL" id="JAPEQY010000028">
    <property type="protein sequence ID" value="MFO2480539.1"/>
    <property type="molecule type" value="Genomic_DNA"/>
</dbReference>
<gene>
    <name evidence="1" type="ORF">OOJ96_24455</name>
</gene>
<protein>
    <submittedName>
        <fullName evidence="1">4-oxalomesaconate tautomerase</fullName>
        <ecNumber evidence="1">5.3.2.8</ecNumber>
    </submittedName>
</protein>
<reference evidence="1" key="1">
    <citation type="submission" date="2022-11" db="EMBL/GenBank/DDBJ databases">
        <title>Draft genome sequences of strains of Pseudomonas imrae sp. nov.</title>
        <authorList>
            <person name="Salva Serra F."/>
            <person name="Nimje P."/>
            <person name="Moore E.R.B."/>
            <person name="Marathe N.P."/>
        </authorList>
    </citation>
    <scope>NUCLEOTIDE SEQUENCE</scope>
    <source>
        <strain evidence="1">15FMM2</strain>
    </source>
</reference>
<comment type="caution">
    <text evidence="1">The sequence shown here is derived from an EMBL/GenBank/DDBJ whole genome shotgun (WGS) entry which is preliminary data.</text>
</comment>
<proteinExistence type="predicted"/>
<accession>A0ACC7PLU6</accession>
<dbReference type="Proteomes" id="UP001637618">
    <property type="component" value="Unassembled WGS sequence"/>
</dbReference>
<dbReference type="EC" id="5.3.2.8" evidence="1"/>
<name>A0ACC7PLU6_9PSED</name>
<keyword evidence="2" id="KW-1185">Reference proteome</keyword>
<sequence length="360" mass="37845">MQRIPCVLMRGGTSKGPVFLAWDLPAAIEERDELLLNLMGSGHELEIDGIGGGSPQTSKVAIVSPSLHPDADVDYLFVQVLVSQRRVDTAPNCGNMLCAVGPFAIEQGLVKACSKATQVRIRNLNTGTFINAQVHTPDGKVSYEGQTAIDGVPGTAAPVQLTFLDAAGSKTGQLFPTGRPQDLLDGIAVTCIDMAMPMMIVEAGQLGKRGDESPAELDADKEFLCRLESLRLQAGLAMGLGDVSDMVIPKPVLVSPAKAGGTIQVRYFMPHNCHRALAITGSIGLATACVTDGSVVAQLLGGASEPRLQQVRIEHPSGGIDVVLSYTGARGETIQASVVRTARRLFAGFVYASASRRLAG</sequence>
<evidence type="ECO:0000313" key="1">
    <source>
        <dbReference type="EMBL" id="MFO2480539.1"/>
    </source>
</evidence>